<feature type="domain" description="BHLH" evidence="6">
    <location>
        <begin position="260"/>
        <end position="314"/>
    </location>
</feature>
<keyword evidence="9" id="KW-1185">Reference proteome</keyword>
<dbReference type="Proteomes" id="UP000070412">
    <property type="component" value="Unassembled WGS sequence"/>
</dbReference>
<dbReference type="EMBL" id="WVUK01000066">
    <property type="protein sequence ID" value="KAF7487962.1"/>
    <property type="molecule type" value="Genomic_DNA"/>
</dbReference>
<dbReference type="OrthoDB" id="10011855at2759"/>
<dbReference type="GO" id="GO:0007423">
    <property type="term" value="P:sensory organ development"/>
    <property type="evidence" value="ECO:0007669"/>
    <property type="project" value="TreeGrafter"/>
</dbReference>
<dbReference type="EnsemblMetazoa" id="SSS_6078s_mrna">
    <property type="protein sequence ID" value="KAF7487962.1"/>
    <property type="gene ID" value="SSS_6078"/>
</dbReference>
<dbReference type="InterPro" id="IPR050359">
    <property type="entry name" value="bHLH_transcription_factors"/>
</dbReference>
<keyword evidence="4" id="KW-0539">Nucleus</keyword>
<dbReference type="SMART" id="SM00353">
    <property type="entry name" value="HLH"/>
    <property type="match status" value="1"/>
</dbReference>
<dbReference type="GO" id="GO:0005634">
    <property type="term" value="C:nucleus"/>
    <property type="evidence" value="ECO:0007669"/>
    <property type="project" value="UniProtKB-SubCell"/>
</dbReference>
<dbReference type="InterPro" id="IPR036638">
    <property type="entry name" value="HLH_DNA-bd_sf"/>
</dbReference>
<accession>A0A834V892</accession>
<comment type="subcellular location">
    <subcellularLocation>
        <location evidence="1">Nucleus</location>
    </subcellularLocation>
</comment>
<dbReference type="GO" id="GO:0045944">
    <property type="term" value="P:positive regulation of transcription by RNA polymerase II"/>
    <property type="evidence" value="ECO:0007669"/>
    <property type="project" value="TreeGrafter"/>
</dbReference>
<evidence type="ECO:0000256" key="3">
    <source>
        <dbReference type="ARBA" id="ARBA00023163"/>
    </source>
</evidence>
<keyword evidence="3" id="KW-0804">Transcription</keyword>
<dbReference type="GO" id="GO:0061564">
    <property type="term" value="P:axon development"/>
    <property type="evidence" value="ECO:0007669"/>
    <property type="project" value="TreeGrafter"/>
</dbReference>
<sequence>MSVTPIKVNTIATAIANDFIRSDNEQASSLINSVSSTITSVNKPSSASHLSHSIDHYLSSSVACPSSTSISSNTIDLSQAQRKYETPSIGSMTSNPTIHSNAIGSNLYGSNLQSTSPTIVLSTKNSLRSKSELSTIIFNDERDNFLRMNGGGVSVVGTPETSNRPRQQKNQSSIADSDRISLKPMHSLERIENISSKMKKQDLHHHHHHYGNNFSATNPLNSDTVVIGAISGKFDCETTNNNINNNSSTITTTLILVILHVRLNINARERRRMHDLNDALDELRSVIPYAHSPSVRKLSKIATLLLAKNFILMQGNAIEELRRLIIYMYQSGVPLPPNLPSLSAVSTTGQSLNSQQVANIIERYGFAAGENLKTSTKITAVDPEDGSDNINAQIENNEPGERNSRQASPME</sequence>
<dbReference type="InterPro" id="IPR011598">
    <property type="entry name" value="bHLH_dom"/>
</dbReference>
<name>A0A834V892_SARSC</name>
<evidence type="ECO:0000313" key="9">
    <source>
        <dbReference type="Proteomes" id="UP000070412"/>
    </source>
</evidence>
<gene>
    <name evidence="7" type="ORF">SSS_6078</name>
</gene>
<proteinExistence type="predicted"/>
<keyword evidence="2" id="KW-0805">Transcription regulation</keyword>
<protein>
    <submittedName>
        <fullName evidence="7">Class E basic helix-loop-helix protein 22</fullName>
    </submittedName>
</protein>
<dbReference type="GO" id="GO:0000981">
    <property type="term" value="F:DNA-binding transcription factor activity, RNA polymerase II-specific"/>
    <property type="evidence" value="ECO:0007669"/>
    <property type="project" value="TreeGrafter"/>
</dbReference>
<evidence type="ECO:0000313" key="7">
    <source>
        <dbReference type="EMBL" id="KAF7487962.1"/>
    </source>
</evidence>
<dbReference type="PROSITE" id="PS50888">
    <property type="entry name" value="BHLH"/>
    <property type="match status" value="1"/>
</dbReference>
<dbReference type="AlphaFoldDB" id="A0A834V892"/>
<dbReference type="CDD" id="cd18954">
    <property type="entry name" value="bHLH_TS_bHLHe22_bHLHb5"/>
    <property type="match status" value="1"/>
</dbReference>
<feature type="region of interest" description="Disordered" evidence="5">
    <location>
        <begin position="380"/>
        <end position="411"/>
    </location>
</feature>
<feature type="region of interest" description="Disordered" evidence="5">
    <location>
        <begin position="151"/>
        <end position="181"/>
    </location>
</feature>
<dbReference type="FunFam" id="4.10.280.10:FF:000026">
    <property type="entry name" value="Basic helix-loop-helix family, member e23"/>
    <property type="match status" value="1"/>
</dbReference>
<dbReference type="PANTHER" id="PTHR19290">
    <property type="entry name" value="BASIC HELIX-LOOP-HELIX PROTEIN NEUROGENIN-RELATED"/>
    <property type="match status" value="1"/>
</dbReference>
<dbReference type="Pfam" id="PF00010">
    <property type="entry name" value="HLH"/>
    <property type="match status" value="1"/>
</dbReference>
<reference evidence="8" key="3">
    <citation type="submission" date="2022-06" db="UniProtKB">
        <authorList>
            <consortium name="EnsemblMetazoa"/>
        </authorList>
    </citation>
    <scope>IDENTIFICATION</scope>
</reference>
<dbReference type="Gene3D" id="4.10.280.10">
    <property type="entry name" value="Helix-loop-helix DNA-binding domain"/>
    <property type="match status" value="1"/>
</dbReference>
<evidence type="ECO:0000259" key="6">
    <source>
        <dbReference type="PROSITE" id="PS50888"/>
    </source>
</evidence>
<dbReference type="PANTHER" id="PTHR19290:SF104">
    <property type="entry name" value="GH17679P"/>
    <property type="match status" value="1"/>
</dbReference>
<evidence type="ECO:0000256" key="1">
    <source>
        <dbReference type="ARBA" id="ARBA00004123"/>
    </source>
</evidence>
<reference evidence="9" key="1">
    <citation type="journal article" date="2020" name="PLoS Negl. Trop. Dis.">
        <title>High-quality nuclear genome for Sarcoptes scabiei-A critical resource for a neglected parasite.</title>
        <authorList>
            <person name="Korhonen P.K."/>
            <person name="Gasser R.B."/>
            <person name="Ma G."/>
            <person name="Wang T."/>
            <person name="Stroehlein A.J."/>
            <person name="Young N.D."/>
            <person name="Ang C.S."/>
            <person name="Fernando D.D."/>
            <person name="Lu H.C."/>
            <person name="Taylor S."/>
            <person name="Reynolds S.L."/>
            <person name="Mofiz E."/>
            <person name="Najaraj S.H."/>
            <person name="Gowda H."/>
            <person name="Madugundu A."/>
            <person name="Renuse S."/>
            <person name="Holt D."/>
            <person name="Pandey A."/>
            <person name="Papenfuss A.T."/>
            <person name="Fischer K."/>
        </authorList>
    </citation>
    <scope>NUCLEOTIDE SEQUENCE [LARGE SCALE GENOMIC DNA]</scope>
</reference>
<dbReference type="SUPFAM" id="SSF47459">
    <property type="entry name" value="HLH, helix-loop-helix DNA-binding domain"/>
    <property type="match status" value="1"/>
</dbReference>
<reference evidence="7" key="2">
    <citation type="submission" date="2020-01" db="EMBL/GenBank/DDBJ databases">
        <authorList>
            <person name="Korhonen P.K.K."/>
            <person name="Guangxu M.G."/>
            <person name="Wang T.W."/>
            <person name="Stroehlein A.J.S."/>
            <person name="Young N.D."/>
            <person name="Ang C.-S.A."/>
            <person name="Fernando D.W.F."/>
            <person name="Lu H.L."/>
            <person name="Taylor S.T."/>
            <person name="Ehtesham M.E.M."/>
            <person name="Najaraj S.H.N."/>
            <person name="Harsha G.H.G."/>
            <person name="Madugundu A.M."/>
            <person name="Renuse S.R."/>
            <person name="Holt D.H."/>
            <person name="Pandey A.P."/>
            <person name="Papenfuss A.P."/>
            <person name="Gasser R.B.G."/>
            <person name="Fischer K.F."/>
        </authorList>
    </citation>
    <scope>NUCLEOTIDE SEQUENCE</scope>
    <source>
        <strain evidence="7">SSS_KF_BRIS2020</strain>
    </source>
</reference>
<dbReference type="GO" id="GO:0046983">
    <property type="term" value="F:protein dimerization activity"/>
    <property type="evidence" value="ECO:0007669"/>
    <property type="project" value="InterPro"/>
</dbReference>
<evidence type="ECO:0000256" key="4">
    <source>
        <dbReference type="ARBA" id="ARBA00023242"/>
    </source>
</evidence>
<evidence type="ECO:0000313" key="8">
    <source>
        <dbReference type="EnsemblMetazoa" id="KAF7487962.1"/>
    </source>
</evidence>
<evidence type="ECO:0000256" key="2">
    <source>
        <dbReference type="ARBA" id="ARBA00023015"/>
    </source>
</evidence>
<feature type="compositionally biased region" description="Polar residues" evidence="5">
    <location>
        <begin position="159"/>
        <end position="175"/>
    </location>
</feature>
<organism evidence="7">
    <name type="scientific">Sarcoptes scabiei</name>
    <name type="common">Itch mite</name>
    <name type="synonym">Acarus scabiei</name>
    <dbReference type="NCBI Taxonomy" id="52283"/>
    <lineage>
        <taxon>Eukaryota</taxon>
        <taxon>Metazoa</taxon>
        <taxon>Ecdysozoa</taxon>
        <taxon>Arthropoda</taxon>
        <taxon>Chelicerata</taxon>
        <taxon>Arachnida</taxon>
        <taxon>Acari</taxon>
        <taxon>Acariformes</taxon>
        <taxon>Sarcoptiformes</taxon>
        <taxon>Astigmata</taxon>
        <taxon>Psoroptidia</taxon>
        <taxon>Sarcoptoidea</taxon>
        <taxon>Sarcoptidae</taxon>
        <taxon>Sarcoptinae</taxon>
        <taxon>Sarcoptes</taxon>
    </lineage>
</organism>
<dbReference type="GO" id="GO:0070888">
    <property type="term" value="F:E-box binding"/>
    <property type="evidence" value="ECO:0007669"/>
    <property type="project" value="TreeGrafter"/>
</dbReference>
<evidence type="ECO:0000256" key="5">
    <source>
        <dbReference type="SAM" id="MobiDB-lite"/>
    </source>
</evidence>